<dbReference type="KEGG" id="vne:CFK40_18200"/>
<name>A0A221MGQ2_9BACI</name>
<dbReference type="RefSeq" id="WP_089533810.1">
    <property type="nucleotide sequence ID" value="NZ_CP022437.1"/>
</dbReference>
<organism evidence="1 2">
    <name type="scientific">Virgibacillus necropolis</name>
    <dbReference type="NCBI Taxonomy" id="163877"/>
    <lineage>
        <taxon>Bacteria</taxon>
        <taxon>Bacillati</taxon>
        <taxon>Bacillota</taxon>
        <taxon>Bacilli</taxon>
        <taxon>Bacillales</taxon>
        <taxon>Bacillaceae</taxon>
        <taxon>Virgibacillus</taxon>
    </lineage>
</organism>
<dbReference type="OrthoDB" id="9134227at2"/>
<proteinExistence type="predicted"/>
<evidence type="ECO:0000313" key="1">
    <source>
        <dbReference type="EMBL" id="ASN06814.1"/>
    </source>
</evidence>
<protein>
    <submittedName>
        <fullName evidence="1">Uncharacterized protein</fullName>
    </submittedName>
</protein>
<dbReference type="AlphaFoldDB" id="A0A221MGQ2"/>
<sequence length="73" mass="8160">MTRKNNSTNDEEGISELSKRLNENCTSYPVAVLKNSINVYYPNINSAIYLPGENPAVERLIDIFEETGLLLLG</sequence>
<dbReference type="Proteomes" id="UP000204391">
    <property type="component" value="Chromosome"/>
</dbReference>
<dbReference type="EMBL" id="CP022437">
    <property type="protein sequence ID" value="ASN06814.1"/>
    <property type="molecule type" value="Genomic_DNA"/>
</dbReference>
<gene>
    <name evidence="1" type="ORF">CFK40_18200</name>
</gene>
<reference evidence="1 2" key="1">
    <citation type="journal article" date="2003" name="Int. J. Syst. Evol. Microbiol.">
        <title>Virgibacillus carmonensis sp. nov., Virgibacillus necropolis sp. nov. and Virgibacillus picturae sp. nov., three novel species isolated from deteriorated mural paintings, transfer of the species of the genus salibacillus to Virgibacillus, as Virgibacillus marismortui comb. nov. and Virgibacillus salexigens comb. nov., and emended description of the genus Virgibacillus.</title>
        <authorList>
            <person name="Heyrman J."/>
            <person name="Logan N.A."/>
            <person name="Busse H.J."/>
            <person name="Balcaen A."/>
            <person name="Lebbe L."/>
            <person name="Rodriguez-Diaz M."/>
            <person name="Swings J."/>
            <person name="De Vos P."/>
        </authorList>
    </citation>
    <scope>NUCLEOTIDE SEQUENCE [LARGE SCALE GENOMIC DNA]</scope>
    <source>
        <strain evidence="1 2">LMG 19488</strain>
    </source>
</reference>
<accession>A0A221MGQ2</accession>
<keyword evidence="2" id="KW-1185">Reference proteome</keyword>
<evidence type="ECO:0000313" key="2">
    <source>
        <dbReference type="Proteomes" id="UP000204391"/>
    </source>
</evidence>